<feature type="repeat" description="ANK" evidence="11">
    <location>
        <begin position="44"/>
        <end position="76"/>
    </location>
</feature>
<feature type="repeat" description="ANK" evidence="11">
    <location>
        <begin position="125"/>
        <end position="157"/>
    </location>
</feature>
<evidence type="ECO:0000256" key="3">
    <source>
        <dbReference type="ARBA" id="ARBA00012483"/>
    </source>
</evidence>
<dbReference type="InterPro" id="IPR050745">
    <property type="entry name" value="Multifunctional_regulatory"/>
</dbReference>
<evidence type="ECO:0000256" key="5">
    <source>
        <dbReference type="ARBA" id="ARBA00022723"/>
    </source>
</evidence>
<evidence type="ECO:0000256" key="11">
    <source>
        <dbReference type="PROSITE-ProRule" id="PRU00023"/>
    </source>
</evidence>
<protein>
    <recommendedName>
        <fullName evidence="3">RING-type E3 ubiquitin transferase</fullName>
        <ecNumber evidence="3">2.3.2.27</ecNumber>
    </recommendedName>
</protein>
<evidence type="ECO:0000256" key="6">
    <source>
        <dbReference type="ARBA" id="ARBA00022737"/>
    </source>
</evidence>
<keyword evidence="8" id="KW-0833">Ubl conjugation pathway</keyword>
<feature type="repeat" description="ANK" evidence="11">
    <location>
        <begin position="87"/>
        <end position="112"/>
    </location>
</feature>
<keyword evidence="6" id="KW-0677">Repeat</keyword>
<dbReference type="Pfam" id="PF12796">
    <property type="entry name" value="Ank_2"/>
    <property type="match status" value="1"/>
</dbReference>
<evidence type="ECO:0000256" key="10">
    <source>
        <dbReference type="ARBA" id="ARBA00023043"/>
    </source>
</evidence>
<evidence type="ECO:0000259" key="14">
    <source>
        <dbReference type="PROSITE" id="PS50089"/>
    </source>
</evidence>
<dbReference type="Proteomes" id="UP000095767">
    <property type="component" value="Unassembled WGS sequence"/>
</dbReference>
<dbReference type="InterPro" id="IPR002110">
    <property type="entry name" value="Ankyrin_rpt"/>
</dbReference>
<evidence type="ECO:0000256" key="12">
    <source>
        <dbReference type="PROSITE-ProRule" id="PRU00175"/>
    </source>
</evidence>
<dbReference type="InterPro" id="IPR017907">
    <property type="entry name" value="Znf_RING_CS"/>
</dbReference>
<dbReference type="PROSITE" id="PS50088">
    <property type="entry name" value="ANK_REPEAT"/>
    <property type="match status" value="4"/>
</dbReference>
<dbReference type="SUPFAM" id="SSF48403">
    <property type="entry name" value="Ankyrin repeat"/>
    <property type="match status" value="1"/>
</dbReference>
<feature type="domain" description="RING-type" evidence="14">
    <location>
        <begin position="278"/>
        <end position="327"/>
    </location>
</feature>
<proteinExistence type="predicted"/>
<keyword evidence="5" id="KW-0479">Metal-binding</keyword>
<dbReference type="InterPro" id="IPR036770">
    <property type="entry name" value="Ankyrin_rpt-contain_sf"/>
</dbReference>
<evidence type="ECO:0000313" key="15">
    <source>
        <dbReference type="EMBL" id="OEL35002.1"/>
    </source>
</evidence>
<sequence length="405" mass="41605">MGNALGCAGLGERLAAAARDGDAAEARRLLEANPGLARCAAFGSLNSPLHLAAAKGHHEIAALLLENGADVNARNIYGQVSKVDSLSSRTALHVAAVGGHVKCARLLLAAAAGDGDRFVNRAGSGGVTALHLAALHGHVDCVHLLIDEHADLAAQTLPCVASPMGSIGAGSTPLHYAAAGGEYMTPTAALVQILVSRGADRTAVNCNGWLPVDVARTWGCHWLEHVLSPKSHLPIPKFPPSGYLSSPLASVLNLARDCGLVLNTSSEFDGVVDEGDACAVCLERPCNVAAEVCGHELCVKCALDLCSVIKSYDVPGIAGSIPCPLCRSGIASFRKRAASEAEDELEPDANPDCSGGRSCSSAADHQASSSPEKKRSTDNLDSDQAILPLYCAPLTPPAVVSLNSS</sequence>
<comment type="catalytic activity">
    <reaction evidence="1">
        <text>S-ubiquitinyl-[E2 ubiquitin-conjugating enzyme]-L-cysteine + [acceptor protein]-L-lysine = [E2 ubiquitin-conjugating enzyme]-L-cysteine + N(6)-ubiquitinyl-[acceptor protein]-L-lysine.</text>
        <dbReference type="EC" id="2.3.2.27"/>
    </reaction>
</comment>
<keyword evidence="16" id="KW-1185">Reference proteome</keyword>
<keyword evidence="7 12" id="KW-0863">Zinc-finger</keyword>
<dbReference type="SUPFAM" id="SSF57850">
    <property type="entry name" value="RING/U-box"/>
    <property type="match status" value="1"/>
</dbReference>
<evidence type="ECO:0000313" key="16">
    <source>
        <dbReference type="Proteomes" id="UP000095767"/>
    </source>
</evidence>
<evidence type="ECO:0000256" key="7">
    <source>
        <dbReference type="ARBA" id="ARBA00022771"/>
    </source>
</evidence>
<dbReference type="EMBL" id="LWDX02013546">
    <property type="protein sequence ID" value="OEL35002.1"/>
    <property type="molecule type" value="Genomic_DNA"/>
</dbReference>
<dbReference type="InterPro" id="IPR013083">
    <property type="entry name" value="Znf_RING/FYVE/PHD"/>
</dbReference>
<dbReference type="AlphaFoldDB" id="A0A1E5WC84"/>
<evidence type="ECO:0000256" key="8">
    <source>
        <dbReference type="ARBA" id="ARBA00022786"/>
    </source>
</evidence>
<dbReference type="GO" id="GO:0008270">
    <property type="term" value="F:zinc ion binding"/>
    <property type="evidence" value="ECO:0007669"/>
    <property type="project" value="UniProtKB-KW"/>
</dbReference>
<dbReference type="PRINTS" id="PR01415">
    <property type="entry name" value="ANKYRIN"/>
</dbReference>
<feature type="region of interest" description="Disordered" evidence="13">
    <location>
        <begin position="341"/>
        <end position="379"/>
    </location>
</feature>
<keyword evidence="4" id="KW-0808">Transferase</keyword>
<dbReference type="GO" id="GO:0061630">
    <property type="term" value="F:ubiquitin protein ligase activity"/>
    <property type="evidence" value="ECO:0007669"/>
    <property type="project" value="UniProtKB-EC"/>
</dbReference>
<feature type="compositionally biased region" description="Polar residues" evidence="13">
    <location>
        <begin position="357"/>
        <end position="370"/>
    </location>
</feature>
<gene>
    <name evidence="15" type="ORF">BAE44_0003986</name>
</gene>
<name>A0A1E5WC84_9POAL</name>
<dbReference type="Gene3D" id="1.25.40.20">
    <property type="entry name" value="Ankyrin repeat-containing domain"/>
    <property type="match status" value="2"/>
</dbReference>
<organism evidence="15 16">
    <name type="scientific">Dichanthelium oligosanthes</name>
    <dbReference type="NCBI Taxonomy" id="888268"/>
    <lineage>
        <taxon>Eukaryota</taxon>
        <taxon>Viridiplantae</taxon>
        <taxon>Streptophyta</taxon>
        <taxon>Embryophyta</taxon>
        <taxon>Tracheophyta</taxon>
        <taxon>Spermatophyta</taxon>
        <taxon>Magnoliopsida</taxon>
        <taxon>Liliopsida</taxon>
        <taxon>Poales</taxon>
        <taxon>Poaceae</taxon>
        <taxon>PACMAD clade</taxon>
        <taxon>Panicoideae</taxon>
        <taxon>Panicodae</taxon>
        <taxon>Paniceae</taxon>
        <taxon>Dichantheliinae</taxon>
        <taxon>Dichanthelium</taxon>
    </lineage>
</organism>
<keyword evidence="10 11" id="KW-0040">ANK repeat</keyword>
<dbReference type="Pfam" id="PF24921">
    <property type="entry name" value="RING_XB3-XBAT31"/>
    <property type="match status" value="1"/>
</dbReference>
<dbReference type="PROSITE" id="PS50297">
    <property type="entry name" value="ANK_REP_REGION"/>
    <property type="match status" value="4"/>
</dbReference>
<dbReference type="Gene3D" id="3.30.40.10">
    <property type="entry name" value="Zinc/RING finger domain, C3HC4 (zinc finger)"/>
    <property type="match status" value="1"/>
</dbReference>
<evidence type="ECO:0000256" key="4">
    <source>
        <dbReference type="ARBA" id="ARBA00022679"/>
    </source>
</evidence>
<dbReference type="PROSITE" id="PS50089">
    <property type="entry name" value="ZF_RING_2"/>
    <property type="match status" value="1"/>
</dbReference>
<accession>A0A1E5WC84</accession>
<dbReference type="PROSITE" id="PS00518">
    <property type="entry name" value="ZF_RING_1"/>
    <property type="match status" value="1"/>
</dbReference>
<feature type="repeat" description="ANK" evidence="11">
    <location>
        <begin position="169"/>
        <end position="206"/>
    </location>
</feature>
<dbReference type="OrthoDB" id="539213at2759"/>
<evidence type="ECO:0000256" key="2">
    <source>
        <dbReference type="ARBA" id="ARBA00004906"/>
    </source>
</evidence>
<evidence type="ECO:0000256" key="9">
    <source>
        <dbReference type="ARBA" id="ARBA00022833"/>
    </source>
</evidence>
<dbReference type="PANTHER" id="PTHR24189">
    <property type="entry name" value="MYOTROPHIN"/>
    <property type="match status" value="1"/>
</dbReference>
<dbReference type="PANTHER" id="PTHR24189:SF72">
    <property type="entry name" value="ANKYRIN REPEAT-CONTAINING DOMAIN-CONTAINING PROTEIN"/>
    <property type="match status" value="1"/>
</dbReference>
<reference evidence="15 16" key="1">
    <citation type="submission" date="2016-09" db="EMBL/GenBank/DDBJ databases">
        <title>The draft genome of Dichanthelium oligosanthes: A C3 panicoid grass species.</title>
        <authorList>
            <person name="Studer A.J."/>
            <person name="Schnable J.C."/>
            <person name="Brutnell T.P."/>
        </authorList>
    </citation>
    <scope>NUCLEOTIDE SEQUENCE [LARGE SCALE GENOMIC DNA]</scope>
    <source>
        <strain evidence="16">cv. Kellogg 1175</strain>
        <tissue evidence="15">Leaf</tissue>
    </source>
</reference>
<comment type="caution">
    <text evidence="15">The sequence shown here is derived from an EMBL/GenBank/DDBJ whole genome shotgun (WGS) entry which is preliminary data.</text>
</comment>
<dbReference type="InterPro" id="IPR001841">
    <property type="entry name" value="Znf_RING"/>
</dbReference>
<evidence type="ECO:0000256" key="13">
    <source>
        <dbReference type="SAM" id="MobiDB-lite"/>
    </source>
</evidence>
<dbReference type="EC" id="2.3.2.27" evidence="3"/>
<comment type="pathway">
    <text evidence="2">Protein modification; protein ubiquitination.</text>
</comment>
<keyword evidence="9" id="KW-0862">Zinc</keyword>
<dbReference type="InterPro" id="IPR056760">
    <property type="entry name" value="RING_XB3-like"/>
</dbReference>
<dbReference type="SMART" id="SM00248">
    <property type="entry name" value="ANK"/>
    <property type="match status" value="4"/>
</dbReference>
<dbReference type="STRING" id="888268.A0A1E5WC84"/>
<dbReference type="Pfam" id="PF00023">
    <property type="entry name" value="Ank"/>
    <property type="match status" value="2"/>
</dbReference>
<evidence type="ECO:0000256" key="1">
    <source>
        <dbReference type="ARBA" id="ARBA00000900"/>
    </source>
</evidence>